<evidence type="ECO:0000313" key="1">
    <source>
        <dbReference type="EMBL" id="RBP79128.1"/>
    </source>
</evidence>
<accession>A0A366IZI8</accession>
<proteinExistence type="predicted"/>
<dbReference type="EMBL" id="QNSE01000015">
    <property type="protein sequence ID" value="RBP79128.1"/>
    <property type="molecule type" value="Genomic_DNA"/>
</dbReference>
<organism evidence="1 2">
    <name type="scientific">Marinomonas rhizomae</name>
    <dbReference type="NCBI Taxonomy" id="491948"/>
    <lineage>
        <taxon>Bacteria</taxon>
        <taxon>Pseudomonadati</taxon>
        <taxon>Pseudomonadota</taxon>
        <taxon>Gammaproteobacteria</taxon>
        <taxon>Oceanospirillales</taxon>
        <taxon>Oceanospirillaceae</taxon>
        <taxon>Marinomonas</taxon>
    </lineage>
</organism>
<name>A0A366IZI8_9GAMM</name>
<comment type="caution">
    <text evidence="1">The sequence shown here is derived from an EMBL/GenBank/DDBJ whole genome shotgun (WGS) entry which is preliminary data.</text>
</comment>
<evidence type="ECO:0000313" key="2">
    <source>
        <dbReference type="Proteomes" id="UP000252792"/>
    </source>
</evidence>
<protein>
    <submittedName>
        <fullName evidence="1">Uncharacterized protein</fullName>
    </submittedName>
</protein>
<dbReference type="AlphaFoldDB" id="A0A366IZI8"/>
<gene>
    <name evidence="1" type="ORF">DFP80_11561</name>
</gene>
<sequence length="58" mass="6667">MPIFSWLITSELTANLVTKMNHNAVKFNPCTRRVTLSLLDQNDFTYSRAPLFPPKITI</sequence>
<reference evidence="1 2" key="1">
    <citation type="submission" date="2018-06" db="EMBL/GenBank/DDBJ databases">
        <title>Genomic Encyclopedia of Type Strains, Phase III (KMG-III): the genomes of soil and plant-associated and newly described type strains.</title>
        <authorList>
            <person name="Whitman W."/>
        </authorList>
    </citation>
    <scope>NUCLEOTIDE SEQUENCE [LARGE SCALE GENOMIC DNA]</scope>
    <source>
        <strain evidence="1 2">CECT 7377</strain>
    </source>
</reference>
<keyword evidence="2" id="KW-1185">Reference proteome</keyword>
<dbReference type="Proteomes" id="UP000252792">
    <property type="component" value="Unassembled WGS sequence"/>
</dbReference>